<dbReference type="AlphaFoldDB" id="A0A8J6DJV4"/>
<feature type="non-terminal residue" evidence="5">
    <location>
        <position position="1"/>
    </location>
</feature>
<comment type="caution">
    <text evidence="5">The sequence shown here is derived from an EMBL/GenBank/DDBJ whole genome shotgun (WGS) entry which is preliminary data.</text>
</comment>
<feature type="domain" description="BEN" evidence="4">
    <location>
        <begin position="890"/>
        <end position="988"/>
    </location>
</feature>
<feature type="compositionally biased region" description="Basic and acidic residues" evidence="3">
    <location>
        <begin position="823"/>
        <end position="835"/>
    </location>
</feature>
<dbReference type="Pfam" id="PF10523">
    <property type="entry name" value="BEN"/>
    <property type="match status" value="2"/>
</dbReference>
<evidence type="ECO:0000259" key="4">
    <source>
        <dbReference type="PROSITE" id="PS51457"/>
    </source>
</evidence>
<dbReference type="Proteomes" id="UP000700334">
    <property type="component" value="Unassembled WGS sequence"/>
</dbReference>
<feature type="region of interest" description="Disordered" evidence="3">
    <location>
        <begin position="414"/>
        <end position="439"/>
    </location>
</feature>
<evidence type="ECO:0000256" key="2">
    <source>
        <dbReference type="ARBA" id="ARBA00023242"/>
    </source>
</evidence>
<dbReference type="GO" id="GO:0003677">
    <property type="term" value="F:DNA binding"/>
    <property type="evidence" value="ECO:0007669"/>
    <property type="project" value="InterPro"/>
</dbReference>
<proteinExistence type="predicted"/>
<gene>
    <name evidence="5" type="ORF">J0S82_014461</name>
</gene>
<organism evidence="5 6">
    <name type="scientific">Galemys pyrenaicus</name>
    <name type="common">Iberian desman</name>
    <name type="synonym">Pyrenean desman</name>
    <dbReference type="NCBI Taxonomy" id="202257"/>
    <lineage>
        <taxon>Eukaryota</taxon>
        <taxon>Metazoa</taxon>
        <taxon>Chordata</taxon>
        <taxon>Craniata</taxon>
        <taxon>Vertebrata</taxon>
        <taxon>Euteleostomi</taxon>
        <taxon>Mammalia</taxon>
        <taxon>Eutheria</taxon>
        <taxon>Laurasiatheria</taxon>
        <taxon>Eulipotyphla</taxon>
        <taxon>Talpidae</taxon>
        <taxon>Galemys</taxon>
    </lineage>
</organism>
<name>A0A8J6DJV4_GALPY</name>
<feature type="region of interest" description="Disordered" evidence="3">
    <location>
        <begin position="823"/>
        <end position="874"/>
    </location>
</feature>
<accession>A0A8J6DJV4</accession>
<evidence type="ECO:0000313" key="6">
    <source>
        <dbReference type="Proteomes" id="UP000700334"/>
    </source>
</evidence>
<feature type="region of interest" description="Disordered" evidence="3">
    <location>
        <begin position="995"/>
        <end position="1019"/>
    </location>
</feature>
<reference evidence="5" key="1">
    <citation type="journal article" date="2021" name="Evol. Appl.">
        <title>The genome of the Pyrenean desman and the effects of bottlenecks and inbreeding on the genomic landscape of an endangered species.</title>
        <authorList>
            <person name="Escoda L."/>
            <person name="Castresana J."/>
        </authorList>
    </citation>
    <scope>NUCLEOTIDE SEQUENCE</scope>
    <source>
        <strain evidence="5">IBE-C5619</strain>
    </source>
</reference>
<comment type="subcellular location">
    <subcellularLocation>
        <location evidence="1">Nucleus</location>
    </subcellularLocation>
</comment>
<keyword evidence="2" id="KW-0539">Nucleus</keyword>
<feature type="compositionally biased region" description="Basic and acidic residues" evidence="3">
    <location>
        <begin position="1007"/>
        <end position="1019"/>
    </location>
</feature>
<dbReference type="PANTHER" id="PTHR47305:SF3">
    <property type="entry name" value="BEN DOMAIN-CONTAINING PROTEIN 2"/>
    <property type="match status" value="1"/>
</dbReference>
<feature type="compositionally biased region" description="Low complexity" evidence="3">
    <location>
        <begin position="837"/>
        <end position="849"/>
    </location>
</feature>
<sequence>TFRAEVRVISVTGLLSTKRSGKNAGPAEAGDWRPGVLAARLPGERGAQCSAADSSGRMEPRPWSTHARHECAVAETTPCSVSLASRLAPQCTADASCAWSQSQRSRADAQSRAPSFTMSEEQAHGVLEAQGDPGWCPSSPSVRFVLFQELEVNLGLVASPPPLQRMVFQELEVIMGCVMPHPHSRAHGVPGVHVILEFSSAARPHGFAGCDHGSALGLTVWQGLESITAARGDCGASPPTSSWCSQGSWRLGTRKFPRRLAFQDLEVTRRYQSAIVRKGCTGFEGRLVFPGPLAWGMLRRAGFAAHVASRPPEVRAASARRCQDYIIITIEDSDTNDDDDDDDDVVLIEESEAENSDDEVSSDDIPAIQLDFQNGHDNYPHPTQIYGASGLPLLDHQAASHMSHLENLKRFSPISEEGDFTPSYKRGRSSSPRENNMGDCSPPFLVERQENYNWTNPMGAPQPLVCPELQRPLLRESPPLPRVVSTHSLQSCLPANNPFPGSLPYFVNEGAENTSSVISSAQASVAMSTALRSQEEPTLANASEMMTHSTFLGNSNMNQDTGSSPLCVLPNFETPRNSETSLENSTKAVCYRTVMMNSCGQGQDIASLPVYVLSNFGASESNLENNPRAMNYPNVPGNESEQHSSSIPASVPSNFVYLGDPRRNVSILDTHLMIAQKKTKPRLAASYLVRVLFSTEVLICSSVGGYRYGETPLDPNKIAAIREYLTAVFPNHDLRECGKDWKACISDIGALISCLCSDAKRILQLLFARLAKTTSPPRSSKSWHLEGESTRVFFFCHGAPSFQASATSPDSCFPTNLGWVKTAEDNKEPNGKRDGGASSSQWSQSAAASGMRDSGNFQPHSSAFPEGSEEPSSDNSAVEYEALDYFGKRFRNILLPCSVMKIAKGKSRPELSARYLIRKLFPEDVLLKSNVYGNVEHGMCALSPNRISALREFLQDIYPSCDLSEGGCDWKLCVTAINSCIRSLRYDFKRSMSRSQPFPAAAASTEPKPRDDDSTDRSI</sequence>
<keyword evidence="6" id="KW-1185">Reference proteome</keyword>
<evidence type="ECO:0000313" key="5">
    <source>
        <dbReference type="EMBL" id="KAG8508838.1"/>
    </source>
</evidence>
<dbReference type="OrthoDB" id="8958408at2759"/>
<dbReference type="SMART" id="SM01025">
    <property type="entry name" value="BEN"/>
    <property type="match status" value="2"/>
</dbReference>
<dbReference type="PANTHER" id="PTHR47305">
    <property type="entry name" value="BEN DOMAIN-CONTAINING PROTEIN 2"/>
    <property type="match status" value="1"/>
</dbReference>
<evidence type="ECO:0000256" key="1">
    <source>
        <dbReference type="ARBA" id="ARBA00004123"/>
    </source>
</evidence>
<dbReference type="GO" id="GO:0005634">
    <property type="term" value="C:nucleus"/>
    <property type="evidence" value="ECO:0007669"/>
    <property type="project" value="UniProtKB-SubCell"/>
</dbReference>
<protein>
    <submittedName>
        <fullName evidence="5">BEN domain-containing protein 2</fullName>
    </submittedName>
</protein>
<feature type="domain" description="BEN" evidence="4">
    <location>
        <begin position="662"/>
        <end position="763"/>
    </location>
</feature>
<dbReference type="PROSITE" id="PS51457">
    <property type="entry name" value="BEN"/>
    <property type="match status" value="2"/>
</dbReference>
<dbReference type="EMBL" id="JAGFMF010011973">
    <property type="protein sequence ID" value="KAG8508838.1"/>
    <property type="molecule type" value="Genomic_DNA"/>
</dbReference>
<evidence type="ECO:0000256" key="3">
    <source>
        <dbReference type="SAM" id="MobiDB-lite"/>
    </source>
</evidence>
<dbReference type="InterPro" id="IPR018379">
    <property type="entry name" value="BEN_domain"/>
</dbReference>